<reference evidence="2 3" key="1">
    <citation type="submission" date="2020-06" db="EMBL/GenBank/DDBJ databases">
        <authorList>
            <person name="Li R."/>
            <person name="Bekaert M."/>
        </authorList>
    </citation>
    <scope>NUCLEOTIDE SEQUENCE [LARGE SCALE GENOMIC DNA]</scope>
    <source>
        <strain evidence="3">wild</strain>
    </source>
</reference>
<dbReference type="OrthoDB" id="3256376at2759"/>
<dbReference type="SUPFAM" id="SSF56112">
    <property type="entry name" value="Protein kinase-like (PK-like)"/>
    <property type="match status" value="1"/>
</dbReference>
<dbReference type="InterPro" id="IPR050122">
    <property type="entry name" value="RTK"/>
</dbReference>
<dbReference type="PROSITE" id="PS50011">
    <property type="entry name" value="PROTEIN_KINASE_DOM"/>
    <property type="match status" value="1"/>
</dbReference>
<keyword evidence="3" id="KW-1185">Reference proteome</keyword>
<accession>A0A6J8E932</accession>
<dbReference type="Pfam" id="PF07714">
    <property type="entry name" value="PK_Tyr_Ser-Thr"/>
    <property type="match status" value="1"/>
</dbReference>
<dbReference type="InterPro" id="IPR011009">
    <property type="entry name" value="Kinase-like_dom_sf"/>
</dbReference>
<sequence length="305" mass="36748">MDDSVNQGKSILALEVTEEQKETIYNLFAHHNWDYKEIEIKENKDENKETNRAGNSEDFDDFLIEQNDNFEECQYCLCKPCITHEHNRQMWWESEIQMAHIRNSSLRKTDYKHFWTNLLHRNVWQDPRYLERKRAALRQDPRRRYYLIYYRLKTSNILVGRGGICKLTGFGFPHEITERNQYENDTLPVEWMSPESLKEQIYNYRSDIWSYGVLLWEIIHFGLFPYLELERQDIEDNILSGKRLERPPHCSEDLYQLMLECWQEDPMKRKEYPDILQVLSNLAADHSLHILLDSLPDTCKFTQAV</sequence>
<evidence type="ECO:0000313" key="2">
    <source>
        <dbReference type="EMBL" id="CAC5416122.1"/>
    </source>
</evidence>
<dbReference type="GO" id="GO:0007169">
    <property type="term" value="P:cell surface receptor protein tyrosine kinase signaling pathway"/>
    <property type="evidence" value="ECO:0007669"/>
    <property type="project" value="TreeGrafter"/>
</dbReference>
<dbReference type="Gene3D" id="1.10.510.10">
    <property type="entry name" value="Transferase(Phosphotransferase) domain 1"/>
    <property type="match status" value="1"/>
</dbReference>
<protein>
    <submittedName>
        <fullName evidence="2">FGFR1</fullName>
        <ecNumber evidence="2">2.7.10.1</ecNumber>
    </submittedName>
</protein>
<dbReference type="InterPro" id="IPR000719">
    <property type="entry name" value="Prot_kinase_dom"/>
</dbReference>
<dbReference type="GO" id="GO:0043235">
    <property type="term" value="C:receptor complex"/>
    <property type="evidence" value="ECO:0007669"/>
    <property type="project" value="TreeGrafter"/>
</dbReference>
<evidence type="ECO:0000313" key="3">
    <source>
        <dbReference type="Proteomes" id="UP000507470"/>
    </source>
</evidence>
<feature type="domain" description="Protein kinase" evidence="1">
    <location>
        <begin position="1"/>
        <end position="292"/>
    </location>
</feature>
<dbReference type="AlphaFoldDB" id="A0A6J8E932"/>
<dbReference type="GO" id="GO:0004714">
    <property type="term" value="F:transmembrane receptor protein tyrosine kinase activity"/>
    <property type="evidence" value="ECO:0007669"/>
    <property type="project" value="UniProtKB-EC"/>
</dbReference>
<proteinExistence type="predicted"/>
<dbReference type="PANTHER" id="PTHR24416:SF621">
    <property type="entry name" value="TYROSINE KINASE RECEPTOR CAD96CA"/>
    <property type="match status" value="1"/>
</dbReference>
<dbReference type="EC" id="2.7.10.1" evidence="2"/>
<dbReference type="GO" id="GO:0005524">
    <property type="term" value="F:ATP binding"/>
    <property type="evidence" value="ECO:0007669"/>
    <property type="project" value="InterPro"/>
</dbReference>
<dbReference type="InterPro" id="IPR001245">
    <property type="entry name" value="Ser-Thr/Tyr_kinase_cat_dom"/>
</dbReference>
<gene>
    <name evidence="2" type="ORF">MCOR_48762</name>
</gene>
<dbReference type="GO" id="GO:0005886">
    <property type="term" value="C:plasma membrane"/>
    <property type="evidence" value="ECO:0007669"/>
    <property type="project" value="TreeGrafter"/>
</dbReference>
<keyword evidence="2" id="KW-0808">Transferase</keyword>
<dbReference type="Proteomes" id="UP000507470">
    <property type="component" value="Unassembled WGS sequence"/>
</dbReference>
<dbReference type="PANTHER" id="PTHR24416">
    <property type="entry name" value="TYROSINE-PROTEIN KINASE RECEPTOR"/>
    <property type="match status" value="1"/>
</dbReference>
<organism evidence="2 3">
    <name type="scientific">Mytilus coruscus</name>
    <name type="common">Sea mussel</name>
    <dbReference type="NCBI Taxonomy" id="42192"/>
    <lineage>
        <taxon>Eukaryota</taxon>
        <taxon>Metazoa</taxon>
        <taxon>Spiralia</taxon>
        <taxon>Lophotrochozoa</taxon>
        <taxon>Mollusca</taxon>
        <taxon>Bivalvia</taxon>
        <taxon>Autobranchia</taxon>
        <taxon>Pteriomorphia</taxon>
        <taxon>Mytilida</taxon>
        <taxon>Mytiloidea</taxon>
        <taxon>Mytilidae</taxon>
        <taxon>Mytilinae</taxon>
        <taxon>Mytilus</taxon>
    </lineage>
</organism>
<dbReference type="EMBL" id="CACVKT020008587">
    <property type="protein sequence ID" value="CAC5416122.1"/>
    <property type="molecule type" value="Genomic_DNA"/>
</dbReference>
<dbReference type="PRINTS" id="PR00109">
    <property type="entry name" value="TYRKINASE"/>
</dbReference>
<evidence type="ECO:0000259" key="1">
    <source>
        <dbReference type="PROSITE" id="PS50011"/>
    </source>
</evidence>
<name>A0A6J8E932_MYTCO</name>